<comment type="caution">
    <text evidence="3">The sequence shown here is derived from an EMBL/GenBank/DDBJ whole genome shotgun (WGS) entry which is preliminary data.</text>
</comment>
<accession>A0A2G8IWU7</accession>
<dbReference type="EMBL" id="PEKP01000005">
    <property type="protein sequence ID" value="PIK27986.1"/>
    <property type="molecule type" value="Genomic_DNA"/>
</dbReference>
<dbReference type="InterPro" id="IPR051922">
    <property type="entry name" value="Bact_Sporulation_Assoc"/>
</dbReference>
<dbReference type="AlphaFoldDB" id="A0A2G8IWU7"/>
<name>A0A2G8IWU7_BACPU</name>
<dbReference type="Pfam" id="PF08486">
    <property type="entry name" value="SpoIID"/>
    <property type="match status" value="1"/>
</dbReference>
<dbReference type="NCBIfam" id="TIGR02669">
    <property type="entry name" value="SpoIID_LytB"/>
    <property type="match status" value="1"/>
</dbReference>
<dbReference type="Gene3D" id="3.40.50.12090">
    <property type="match status" value="2"/>
</dbReference>
<keyword evidence="1" id="KW-0732">Signal</keyword>
<organism evidence="3 4">
    <name type="scientific">Bacillus pumilus</name>
    <name type="common">Bacillus mesentericus</name>
    <dbReference type="NCBI Taxonomy" id="1408"/>
    <lineage>
        <taxon>Bacteria</taxon>
        <taxon>Bacillati</taxon>
        <taxon>Bacillota</taxon>
        <taxon>Bacilli</taxon>
        <taxon>Bacillales</taxon>
        <taxon>Bacillaceae</taxon>
        <taxon>Bacillus</taxon>
    </lineage>
</organism>
<feature type="domain" description="Sporulation stage II protein D amidase enhancer LytB N-terminal" evidence="2">
    <location>
        <begin position="413"/>
        <end position="489"/>
    </location>
</feature>
<gene>
    <name evidence="3" type="ORF">CTV99_04065</name>
</gene>
<evidence type="ECO:0000256" key="1">
    <source>
        <dbReference type="SAM" id="SignalP"/>
    </source>
</evidence>
<dbReference type="PANTHER" id="PTHR30032:SF4">
    <property type="entry name" value="AMIDASE ENHANCER"/>
    <property type="match status" value="1"/>
</dbReference>
<evidence type="ECO:0000259" key="2">
    <source>
        <dbReference type="Pfam" id="PF08486"/>
    </source>
</evidence>
<dbReference type="Pfam" id="PF04122">
    <property type="entry name" value="CW_binding_2"/>
    <property type="match status" value="3"/>
</dbReference>
<dbReference type="Proteomes" id="UP000230768">
    <property type="component" value="Unassembled WGS sequence"/>
</dbReference>
<dbReference type="PANTHER" id="PTHR30032">
    <property type="entry name" value="N-ACETYLMURAMOYL-L-ALANINE AMIDASE-RELATED"/>
    <property type="match status" value="1"/>
</dbReference>
<feature type="signal peptide" evidence="1">
    <location>
        <begin position="1"/>
        <end position="25"/>
    </location>
</feature>
<proteinExistence type="predicted"/>
<dbReference type="GO" id="GO:0030288">
    <property type="term" value="C:outer membrane-bounded periplasmic space"/>
    <property type="evidence" value="ECO:0007669"/>
    <property type="project" value="TreeGrafter"/>
</dbReference>
<dbReference type="RefSeq" id="WP_099726409.1">
    <property type="nucleotide sequence ID" value="NZ_CP101833.1"/>
</dbReference>
<sequence length="703" mass="76377">MKKISLTFTMFILLLLVFIPKDASAASSTISVKLSNYVGNKTNFNISSSGLYKVTGTNVSSIARYDGKNRYEVANNIASAGWKNPSTIVIVNRDAFADAISATPLAYKLNAPILYTNAERLTKTTEKQINKMNPDNILIIGGTTSVSSATEKTLKKYGKIKRISGKSRYAVSQNIAKEMGNYSQAIVATGSIFTDSASVTPYAARNGYPILLTKKDSLPTYKLPSKVIIVGGEKSVSKKVESQIKKTSTVKRIGGANRYEVSANIVTELNMNANKLYLANGSIFTDAITFSLLAAKNNSPMVLVKDNSLTSPVTSVVKKQGTYSFQLSGGTKSISASLQTKLSNEFYLKNNKDYQLNVSNGKISIKGIKTFGSSVRVVPEKYSTKNVIRVAGKAYLGKMNFAVESGYIRPTNENIPFEDYLKGVVPNEMPASWHVEALKAQAVAARTYSVNSIGKVVPDTTAFQVYGGYSWYTNSTKAVDATKGKVLKYNNKLISATYYSSNGGYTEASEEVWSSAFPYLVAKTDTKDPVNAWTLKLSKTQLSKSLSTAEPASWWSKTTESNVSQLKGLKNWILKNKETSASDIKIATISSLSFSGKTKGQRAKTASMKISYHLKNKTGSYSMNKSATLSFKMTEFRSILGATNLKSTYASVKNNTNDFTISGKGYGHGVGMSQYGAKKRAESGSSYSSILSFYYPGAKLTTN</sequence>
<protein>
    <submittedName>
        <fullName evidence="3">Amidase</fullName>
    </submittedName>
</protein>
<evidence type="ECO:0000313" key="3">
    <source>
        <dbReference type="EMBL" id="PIK27986.1"/>
    </source>
</evidence>
<dbReference type="InterPro" id="IPR013693">
    <property type="entry name" value="SpoIID/LytB_N"/>
</dbReference>
<reference evidence="3 4" key="1">
    <citation type="submission" date="2017-11" db="EMBL/GenBank/DDBJ databases">
        <title>Draft genome sequence of Bacillus pumilus 51_5il from lake Gorkoye (Russia: Novosibirsk region).</title>
        <authorList>
            <person name="Shipova A.A."/>
            <person name="Rozanov A.S."/>
            <person name="Bryanskaya A.V."/>
            <person name="Peltek S.E."/>
        </authorList>
    </citation>
    <scope>NUCLEOTIDE SEQUENCE [LARGE SCALE GENOMIC DNA]</scope>
    <source>
        <strain evidence="3 4">51_5il</strain>
    </source>
</reference>
<dbReference type="InterPro" id="IPR013486">
    <property type="entry name" value="SpoIID/LytB"/>
</dbReference>
<feature type="chain" id="PRO_5013553444" evidence="1">
    <location>
        <begin position="26"/>
        <end position="703"/>
    </location>
</feature>
<dbReference type="InterPro" id="IPR007253">
    <property type="entry name" value="Cell_wall-bd_2"/>
</dbReference>
<evidence type="ECO:0000313" key="4">
    <source>
        <dbReference type="Proteomes" id="UP000230768"/>
    </source>
</evidence>
<dbReference type="GO" id="GO:0030435">
    <property type="term" value="P:sporulation resulting in formation of a cellular spore"/>
    <property type="evidence" value="ECO:0007669"/>
    <property type="project" value="InterPro"/>
</dbReference>